<dbReference type="PANTHER" id="PTHR13633">
    <property type="entry name" value="MITOCHONDRIAL TRANSCRIPTION RESCUE FACTOR 1"/>
    <property type="match status" value="1"/>
</dbReference>
<dbReference type="AlphaFoldDB" id="A0A699YB85"/>
<dbReference type="Pfam" id="PF01479">
    <property type="entry name" value="S4"/>
    <property type="match status" value="1"/>
</dbReference>
<evidence type="ECO:0000259" key="2">
    <source>
        <dbReference type="SMART" id="SM00363"/>
    </source>
</evidence>
<keyword evidence="1" id="KW-0694">RNA-binding</keyword>
<dbReference type="EMBL" id="BLLF01000094">
    <property type="protein sequence ID" value="GFH07440.1"/>
    <property type="molecule type" value="Genomic_DNA"/>
</dbReference>
<evidence type="ECO:0000256" key="1">
    <source>
        <dbReference type="PROSITE-ProRule" id="PRU00182"/>
    </source>
</evidence>
<organism evidence="3 4">
    <name type="scientific">Haematococcus lacustris</name>
    <name type="common">Green alga</name>
    <name type="synonym">Haematococcus pluvialis</name>
    <dbReference type="NCBI Taxonomy" id="44745"/>
    <lineage>
        <taxon>Eukaryota</taxon>
        <taxon>Viridiplantae</taxon>
        <taxon>Chlorophyta</taxon>
        <taxon>core chlorophytes</taxon>
        <taxon>Chlorophyceae</taxon>
        <taxon>CS clade</taxon>
        <taxon>Chlamydomonadales</taxon>
        <taxon>Haematococcaceae</taxon>
        <taxon>Haematococcus</taxon>
    </lineage>
</organism>
<dbReference type="InterPro" id="IPR036986">
    <property type="entry name" value="S4_RNA-bd_sf"/>
</dbReference>
<dbReference type="Gene3D" id="3.10.290.10">
    <property type="entry name" value="RNA-binding S4 domain"/>
    <property type="match status" value="1"/>
</dbReference>
<evidence type="ECO:0000313" key="4">
    <source>
        <dbReference type="Proteomes" id="UP000485058"/>
    </source>
</evidence>
<dbReference type="SUPFAM" id="SSF55174">
    <property type="entry name" value="Alpha-L RNA-binding motif"/>
    <property type="match status" value="1"/>
</dbReference>
<reference evidence="3 4" key="1">
    <citation type="submission" date="2020-02" db="EMBL/GenBank/DDBJ databases">
        <title>Draft genome sequence of Haematococcus lacustris strain NIES-144.</title>
        <authorList>
            <person name="Morimoto D."/>
            <person name="Nakagawa S."/>
            <person name="Yoshida T."/>
            <person name="Sawayama S."/>
        </authorList>
    </citation>
    <scope>NUCLEOTIDE SEQUENCE [LARGE SCALE GENOMIC DNA]</scope>
    <source>
        <strain evidence="3 4">NIES-144</strain>
    </source>
</reference>
<name>A0A699YB85_HAELA</name>
<protein>
    <submittedName>
        <fullName evidence="3">S4 RNA-binding domain-containing protein</fullName>
    </submittedName>
</protein>
<dbReference type="CDD" id="cd00165">
    <property type="entry name" value="S4"/>
    <property type="match status" value="1"/>
</dbReference>
<dbReference type="SMART" id="SM00363">
    <property type="entry name" value="S4"/>
    <property type="match status" value="1"/>
</dbReference>
<accession>A0A699YB85</accession>
<evidence type="ECO:0000313" key="3">
    <source>
        <dbReference type="EMBL" id="GFH07440.1"/>
    </source>
</evidence>
<feature type="domain" description="RNA-binding S4" evidence="2">
    <location>
        <begin position="44"/>
        <end position="105"/>
    </location>
</feature>
<dbReference type="Proteomes" id="UP000485058">
    <property type="component" value="Unassembled WGS sequence"/>
</dbReference>
<dbReference type="GO" id="GO:0003723">
    <property type="term" value="F:RNA binding"/>
    <property type="evidence" value="ECO:0007669"/>
    <property type="project" value="UniProtKB-KW"/>
</dbReference>
<gene>
    <name evidence="3" type="ORF">HaLaN_02235</name>
</gene>
<keyword evidence="4" id="KW-1185">Reference proteome</keyword>
<comment type="caution">
    <text evidence="3">The sequence shown here is derived from an EMBL/GenBank/DDBJ whole genome shotgun (WGS) entry which is preliminary data.</text>
</comment>
<sequence>MVEHFEAALTQVRNVPVETSRIPLSQLSVPLPRTDELSSTEASLRVDALASAGFRMSRSKMADMVKAGDVRVNWKTVTKASVELKAGDVISVSGKGRLEIKSVQTTKKERFAVVMTRFV</sequence>
<dbReference type="PANTHER" id="PTHR13633:SF3">
    <property type="entry name" value="MITOCHONDRIAL TRANSCRIPTION RESCUE FACTOR 1"/>
    <property type="match status" value="1"/>
</dbReference>
<dbReference type="InterPro" id="IPR002942">
    <property type="entry name" value="S4_RNA-bd"/>
</dbReference>
<dbReference type="PROSITE" id="PS50889">
    <property type="entry name" value="S4"/>
    <property type="match status" value="1"/>
</dbReference>
<proteinExistence type="predicted"/>
<feature type="non-terminal residue" evidence="3">
    <location>
        <position position="1"/>
    </location>
</feature>